<feature type="compositionally biased region" description="Basic and acidic residues" evidence="1">
    <location>
        <begin position="118"/>
        <end position="127"/>
    </location>
</feature>
<keyword evidence="3" id="KW-1185">Reference proteome</keyword>
<reference evidence="2 3" key="1">
    <citation type="journal article" date="2019" name="Sci. Rep.">
        <title>Orb-weaving spider Araneus ventricosus genome elucidates the spidroin gene catalogue.</title>
        <authorList>
            <person name="Kono N."/>
            <person name="Nakamura H."/>
            <person name="Ohtoshi R."/>
            <person name="Moran D.A.P."/>
            <person name="Shinohara A."/>
            <person name="Yoshida Y."/>
            <person name="Fujiwara M."/>
            <person name="Mori M."/>
            <person name="Tomita M."/>
            <person name="Arakawa K."/>
        </authorList>
    </citation>
    <scope>NUCLEOTIDE SEQUENCE [LARGE SCALE GENOMIC DNA]</scope>
</reference>
<dbReference type="Proteomes" id="UP000499080">
    <property type="component" value="Unassembled WGS sequence"/>
</dbReference>
<protein>
    <recommendedName>
        <fullName evidence="4">Histone-lysine N-methyltransferase SETMAR</fullName>
    </recommendedName>
</protein>
<dbReference type="GO" id="GO:0003676">
    <property type="term" value="F:nucleic acid binding"/>
    <property type="evidence" value="ECO:0007669"/>
    <property type="project" value="InterPro"/>
</dbReference>
<evidence type="ECO:0008006" key="4">
    <source>
        <dbReference type="Google" id="ProtNLM"/>
    </source>
</evidence>
<name>A0A4Y2AY08_ARAVE</name>
<proteinExistence type="predicted"/>
<evidence type="ECO:0000313" key="3">
    <source>
        <dbReference type="Proteomes" id="UP000499080"/>
    </source>
</evidence>
<feature type="region of interest" description="Disordered" evidence="1">
    <location>
        <begin position="103"/>
        <end position="127"/>
    </location>
</feature>
<dbReference type="AlphaFoldDB" id="A0A4Y2AY08"/>
<dbReference type="EMBL" id="BGPR01000034">
    <property type="protein sequence ID" value="GBL83714.1"/>
    <property type="molecule type" value="Genomic_DNA"/>
</dbReference>
<evidence type="ECO:0000313" key="2">
    <source>
        <dbReference type="EMBL" id="GBL83714.1"/>
    </source>
</evidence>
<dbReference type="OrthoDB" id="10017160at2759"/>
<dbReference type="PANTHER" id="PTHR46060:SF1">
    <property type="entry name" value="MARINER MOS1 TRANSPOSASE-LIKE PROTEIN"/>
    <property type="match status" value="1"/>
</dbReference>
<dbReference type="InterPro" id="IPR052709">
    <property type="entry name" value="Transposase-MT_Hybrid"/>
</dbReference>
<accession>A0A4Y2AY08</accession>
<sequence length="127" mass="14787">MHGRLHAEDHKKQRMAASLTFPEAYNEHGESLLRVSRKVAFKVFFIYNNACPHTDIRTRKLLGGFGWELFGHPPYSPDLAPNNFNLFPHMKTWLATQCFDDDERPRWPSGKVSTSGPEGRRFETRFH</sequence>
<organism evidence="2 3">
    <name type="scientific">Araneus ventricosus</name>
    <name type="common">Orbweaver spider</name>
    <name type="synonym">Epeira ventricosa</name>
    <dbReference type="NCBI Taxonomy" id="182803"/>
    <lineage>
        <taxon>Eukaryota</taxon>
        <taxon>Metazoa</taxon>
        <taxon>Ecdysozoa</taxon>
        <taxon>Arthropoda</taxon>
        <taxon>Chelicerata</taxon>
        <taxon>Arachnida</taxon>
        <taxon>Araneae</taxon>
        <taxon>Araneomorphae</taxon>
        <taxon>Entelegynae</taxon>
        <taxon>Araneoidea</taxon>
        <taxon>Araneidae</taxon>
        <taxon>Araneus</taxon>
    </lineage>
</organism>
<gene>
    <name evidence="2" type="ORF">AVEN_132629_1</name>
</gene>
<dbReference type="Gene3D" id="3.30.420.10">
    <property type="entry name" value="Ribonuclease H-like superfamily/Ribonuclease H"/>
    <property type="match status" value="1"/>
</dbReference>
<comment type="caution">
    <text evidence="2">The sequence shown here is derived from an EMBL/GenBank/DDBJ whole genome shotgun (WGS) entry which is preliminary data.</text>
</comment>
<dbReference type="PANTHER" id="PTHR46060">
    <property type="entry name" value="MARINER MOS1 TRANSPOSASE-LIKE PROTEIN"/>
    <property type="match status" value="1"/>
</dbReference>
<dbReference type="InterPro" id="IPR036397">
    <property type="entry name" value="RNaseH_sf"/>
</dbReference>
<evidence type="ECO:0000256" key="1">
    <source>
        <dbReference type="SAM" id="MobiDB-lite"/>
    </source>
</evidence>